<evidence type="ECO:0000313" key="4">
    <source>
        <dbReference type="EMBL" id="NMP31698.1"/>
    </source>
</evidence>
<dbReference type="RefSeq" id="WP_169075046.1">
    <property type="nucleotide sequence ID" value="NZ_JABBXH010000003.1"/>
</dbReference>
<gene>
    <name evidence="4" type="ORF">HII17_09000</name>
</gene>
<comment type="caution">
    <text evidence="4">The sequence shown here is derived from an EMBL/GenBank/DDBJ whole genome shotgun (WGS) entry which is preliminary data.</text>
</comment>
<evidence type="ECO:0000256" key="1">
    <source>
        <dbReference type="ARBA" id="ARBA00093464"/>
    </source>
</evidence>
<organism evidence="4 5">
    <name type="scientific">Thalassotalea algicola</name>
    <dbReference type="NCBI Taxonomy" id="2716224"/>
    <lineage>
        <taxon>Bacteria</taxon>
        <taxon>Pseudomonadati</taxon>
        <taxon>Pseudomonadota</taxon>
        <taxon>Gammaproteobacteria</taxon>
        <taxon>Alteromonadales</taxon>
        <taxon>Colwelliaceae</taxon>
        <taxon>Thalassotalea</taxon>
    </lineage>
</organism>
<proteinExistence type="inferred from homology"/>
<dbReference type="InterPro" id="IPR007335">
    <property type="entry name" value="DUF413"/>
</dbReference>
<sequence>MKTSIRIGNNMFYGDNSFPHGISRSGHFNKRESDELMIYGKTFEGLCNGSLAPINDEEVKFIKAVNSNGESDLYPVNLWRKYLAAVEKSRIHHGFSMSNGKTRDPSGNDLSFA</sequence>
<accession>A0A7Y0Q6S1</accession>
<dbReference type="EMBL" id="JABBXH010000003">
    <property type="protein sequence ID" value="NMP31698.1"/>
    <property type="molecule type" value="Genomic_DNA"/>
</dbReference>
<keyword evidence="5" id="KW-1185">Reference proteome</keyword>
<feature type="region of interest" description="Disordered" evidence="3">
    <location>
        <begin position="94"/>
        <end position="113"/>
    </location>
</feature>
<protein>
    <recommendedName>
        <fullName evidence="2">Macrodomain Ori protein</fullName>
    </recommendedName>
</protein>
<evidence type="ECO:0000256" key="2">
    <source>
        <dbReference type="ARBA" id="ARBA00093628"/>
    </source>
</evidence>
<comment type="similarity">
    <text evidence="1">Belongs to the MaoP family.</text>
</comment>
<dbReference type="AlphaFoldDB" id="A0A7Y0Q6S1"/>
<dbReference type="Proteomes" id="UP000568664">
    <property type="component" value="Unassembled WGS sequence"/>
</dbReference>
<evidence type="ECO:0000256" key="3">
    <source>
        <dbReference type="SAM" id="MobiDB-lite"/>
    </source>
</evidence>
<reference evidence="4 5" key="1">
    <citation type="submission" date="2020-04" db="EMBL/GenBank/DDBJ databases">
        <title>Thalassotalea sp. M1531, isolated from the surface of marine red alga.</title>
        <authorList>
            <person name="Pang L."/>
            <person name="Lu D.-C."/>
        </authorList>
    </citation>
    <scope>NUCLEOTIDE SEQUENCE [LARGE SCALE GENOMIC DNA]</scope>
    <source>
        <strain evidence="4 5">M1531</strain>
    </source>
</reference>
<evidence type="ECO:0000313" key="5">
    <source>
        <dbReference type="Proteomes" id="UP000568664"/>
    </source>
</evidence>
<dbReference type="Pfam" id="PF04219">
    <property type="entry name" value="DUF413"/>
    <property type="match status" value="1"/>
</dbReference>
<name>A0A7Y0Q6S1_9GAMM</name>